<evidence type="ECO:0000313" key="5">
    <source>
        <dbReference type="Proteomes" id="UP000321960"/>
    </source>
</evidence>
<keyword evidence="1" id="KW-0597">Phosphoprotein</keyword>
<dbReference type="SUPFAM" id="SSF52091">
    <property type="entry name" value="SpoIIaa-like"/>
    <property type="match status" value="1"/>
</dbReference>
<dbReference type="Gene3D" id="3.30.750.24">
    <property type="entry name" value="STAS domain"/>
    <property type="match status" value="1"/>
</dbReference>
<evidence type="ECO:0000313" key="3">
    <source>
        <dbReference type="EMBL" id="GEP07749.1"/>
    </source>
</evidence>
<dbReference type="InterPro" id="IPR002645">
    <property type="entry name" value="STAS_dom"/>
</dbReference>
<evidence type="ECO:0000259" key="2">
    <source>
        <dbReference type="PROSITE" id="PS50801"/>
    </source>
</evidence>
<dbReference type="AlphaFoldDB" id="A0A512JCV4"/>
<protein>
    <submittedName>
        <fullName evidence="4">Polyvinyl alcohol dehydrogenase</fullName>
    </submittedName>
    <submittedName>
        <fullName evidence="3">Polyvinylalcohol dehydrogenase</fullName>
    </submittedName>
</protein>
<dbReference type="Pfam" id="PF01740">
    <property type="entry name" value="STAS"/>
    <property type="match status" value="1"/>
</dbReference>
<reference evidence="6" key="2">
    <citation type="journal article" date="2019" name="Int. J. Syst. Evol. Microbiol.">
        <title>The Global Catalogue of Microorganisms (GCM) 10K type strain sequencing project: providing services to taxonomists for standard genome sequencing and annotation.</title>
        <authorList>
            <consortium name="The Broad Institute Genomics Platform"/>
            <consortium name="The Broad Institute Genome Sequencing Center for Infectious Disease"/>
            <person name="Wu L."/>
            <person name="Ma J."/>
        </authorList>
    </citation>
    <scope>NUCLEOTIDE SEQUENCE [LARGE SCALE GENOMIC DNA]</scope>
    <source>
        <strain evidence="6">NBRC 107715</strain>
    </source>
</reference>
<dbReference type="OrthoDB" id="7352262at2"/>
<reference evidence="4" key="1">
    <citation type="journal article" date="2014" name="Int. J. Syst. Evol. Microbiol.">
        <title>Complete genome of a new Firmicutes species belonging to the dominant human colonic microbiota ('Ruminococcus bicirculans') reveals two chromosomes and a selective capacity to utilize plant glucans.</title>
        <authorList>
            <consortium name="NISC Comparative Sequencing Program"/>
            <person name="Wegmann U."/>
            <person name="Louis P."/>
            <person name="Goesmann A."/>
            <person name="Henrissat B."/>
            <person name="Duncan S.H."/>
            <person name="Flint H.J."/>
        </authorList>
    </citation>
    <scope>NUCLEOTIDE SEQUENCE</scope>
    <source>
        <strain evidence="4">NBRC 107715</strain>
    </source>
</reference>
<dbReference type="CDD" id="cd07041">
    <property type="entry name" value="STAS_RsbR_RsbS_like"/>
    <property type="match status" value="1"/>
</dbReference>
<evidence type="ECO:0000313" key="4">
    <source>
        <dbReference type="EMBL" id="GLS63851.1"/>
    </source>
</evidence>
<dbReference type="PANTHER" id="PTHR33745">
    <property type="entry name" value="RSBT ANTAGONIST PROTEIN RSBS-RELATED"/>
    <property type="match status" value="1"/>
</dbReference>
<feature type="domain" description="STAS" evidence="2">
    <location>
        <begin position="162"/>
        <end position="276"/>
    </location>
</feature>
<comment type="caution">
    <text evidence="3">The sequence shown here is derived from an EMBL/GenBank/DDBJ whole genome shotgun (WGS) entry which is preliminary data.</text>
</comment>
<dbReference type="Proteomes" id="UP000321960">
    <property type="component" value="Unassembled WGS sequence"/>
</dbReference>
<evidence type="ECO:0000313" key="6">
    <source>
        <dbReference type="Proteomes" id="UP001156856"/>
    </source>
</evidence>
<dbReference type="InterPro" id="IPR036513">
    <property type="entry name" value="STAS_dom_sf"/>
</dbReference>
<evidence type="ECO:0000256" key="1">
    <source>
        <dbReference type="ARBA" id="ARBA00022553"/>
    </source>
</evidence>
<dbReference type="PROSITE" id="PS50801">
    <property type="entry name" value="STAS"/>
    <property type="match status" value="1"/>
</dbReference>
<proteinExistence type="predicted"/>
<dbReference type="InterPro" id="IPR025751">
    <property type="entry name" value="RsbRD_N_dom"/>
</dbReference>
<keyword evidence="6" id="KW-1185">Reference proteome</keyword>
<reference evidence="3 5" key="3">
    <citation type="submission" date="2019-07" db="EMBL/GenBank/DDBJ databases">
        <title>Whole genome shotgun sequence of Methylobacterium oxalidis NBRC 107715.</title>
        <authorList>
            <person name="Hosoyama A."/>
            <person name="Uohara A."/>
            <person name="Ohji S."/>
            <person name="Ichikawa N."/>
        </authorList>
    </citation>
    <scope>NUCLEOTIDE SEQUENCE [LARGE SCALE GENOMIC DNA]</scope>
    <source>
        <strain evidence="3 5">NBRC 107715</strain>
    </source>
</reference>
<name>A0A512JCV4_9HYPH</name>
<accession>A0A512JCV4</accession>
<dbReference type="Proteomes" id="UP001156856">
    <property type="component" value="Unassembled WGS sequence"/>
</dbReference>
<reference evidence="4" key="4">
    <citation type="submission" date="2023-01" db="EMBL/GenBank/DDBJ databases">
        <title>Draft genome sequence of Methylobacterium oxalidis strain NBRC 107715.</title>
        <authorList>
            <person name="Sun Q."/>
            <person name="Mori K."/>
        </authorList>
    </citation>
    <scope>NUCLEOTIDE SEQUENCE</scope>
    <source>
        <strain evidence="4">NBRC 107715</strain>
    </source>
</reference>
<dbReference type="RefSeq" id="WP_147029162.1">
    <property type="nucleotide sequence ID" value="NZ_BJZU01000180.1"/>
</dbReference>
<dbReference type="EMBL" id="BSPK01000030">
    <property type="protein sequence ID" value="GLS63851.1"/>
    <property type="molecule type" value="Genomic_DNA"/>
</dbReference>
<dbReference type="PANTHER" id="PTHR33745:SF3">
    <property type="entry name" value="RSBT CO-ANTAGONIST PROTEIN RSBRC"/>
    <property type="match status" value="1"/>
</dbReference>
<dbReference type="InterPro" id="IPR051932">
    <property type="entry name" value="Bact_StressResp_Reg"/>
</dbReference>
<dbReference type="EMBL" id="BJZU01000180">
    <property type="protein sequence ID" value="GEP07749.1"/>
    <property type="molecule type" value="Genomic_DNA"/>
</dbReference>
<gene>
    <name evidence="3" type="primary">rsbR</name>
    <name evidence="4" type="ORF">GCM10007888_22320</name>
    <name evidence="3" type="ORF">MOX02_57870</name>
</gene>
<sequence length="290" mass="31253">MRMDGAEVLKRTLTEDEAAILEAWYISLREGTSLQSGRIREAELQTQAKAVFGQLRDGLSSGGVDADAESYTPLRENLADISRSRAVQGFTPTDTANFVFSLKEPIFEALRRKSAADASALAAGVWAAGKVLDRLGLLTMEVFLASREEVIGRQGQEIAELSTPVVRLWDGILALPLIGTLDSARTGVVMENLLQAIVDEEAEIAIIDITGVPTVDTLVAQHLLKTVAAARLMGADCIVSGIRPQIAQTMVHLGVELNVISKATMADAFALALRRTGRKVVRQQAAEERC</sequence>
<organism evidence="3 5">
    <name type="scientific">Methylobacterium oxalidis</name>
    <dbReference type="NCBI Taxonomy" id="944322"/>
    <lineage>
        <taxon>Bacteria</taxon>
        <taxon>Pseudomonadati</taxon>
        <taxon>Pseudomonadota</taxon>
        <taxon>Alphaproteobacteria</taxon>
        <taxon>Hyphomicrobiales</taxon>
        <taxon>Methylobacteriaceae</taxon>
        <taxon>Methylobacterium</taxon>
    </lineage>
</organism>
<dbReference type="Pfam" id="PF14361">
    <property type="entry name" value="RsbRD_N"/>
    <property type="match status" value="1"/>
</dbReference>